<organism evidence="1 2">
    <name type="scientific">Plastoroseomonas hellenica</name>
    <dbReference type="NCBI Taxonomy" id="2687306"/>
    <lineage>
        <taxon>Bacteria</taxon>
        <taxon>Pseudomonadati</taxon>
        <taxon>Pseudomonadota</taxon>
        <taxon>Alphaproteobacteria</taxon>
        <taxon>Acetobacterales</taxon>
        <taxon>Acetobacteraceae</taxon>
        <taxon>Plastoroseomonas</taxon>
    </lineage>
</organism>
<proteinExistence type="predicted"/>
<sequence length="103" mass="10863">MGVSRQALHKRIASGGALGMMSGSEIVVPRAQFAESAGRLSILPGINKVVKLFKEAQAGAWAALQFLLDPDPNLNRAPIEALKAGEVTETVLAARAHLGMDEE</sequence>
<protein>
    <recommendedName>
        <fullName evidence="3">Antitoxin Xre/MbcA/ParS-like toxin-binding domain-containing protein</fullName>
    </recommendedName>
</protein>
<gene>
    <name evidence="1" type="ORF">GXW71_29435</name>
</gene>
<name>A0ABS5F7G9_9PROT</name>
<dbReference type="Proteomes" id="UP001196870">
    <property type="component" value="Unassembled WGS sequence"/>
</dbReference>
<evidence type="ECO:0008006" key="3">
    <source>
        <dbReference type="Google" id="ProtNLM"/>
    </source>
</evidence>
<accession>A0ABS5F7G9</accession>
<keyword evidence="2" id="KW-1185">Reference proteome</keyword>
<evidence type="ECO:0000313" key="1">
    <source>
        <dbReference type="EMBL" id="MBR0668512.1"/>
    </source>
</evidence>
<reference evidence="2" key="1">
    <citation type="journal article" date="2021" name="Syst. Appl. Microbiol.">
        <title>Roseomonas hellenica sp. nov., isolated from roots of wild-growing Alkanna tinctoria.</title>
        <authorList>
            <person name="Rat A."/>
            <person name="Naranjo H.D."/>
            <person name="Lebbe L."/>
            <person name="Cnockaert M."/>
            <person name="Krigas N."/>
            <person name="Grigoriadou K."/>
            <person name="Maloupa E."/>
            <person name="Willems A."/>
        </authorList>
    </citation>
    <scope>NUCLEOTIDE SEQUENCE [LARGE SCALE GENOMIC DNA]</scope>
    <source>
        <strain evidence="2">LMG 31523</strain>
    </source>
</reference>
<evidence type="ECO:0000313" key="2">
    <source>
        <dbReference type="Proteomes" id="UP001196870"/>
    </source>
</evidence>
<dbReference type="EMBL" id="JAAGBB010000059">
    <property type="protein sequence ID" value="MBR0668512.1"/>
    <property type="molecule type" value="Genomic_DNA"/>
</dbReference>
<comment type="caution">
    <text evidence="1">The sequence shown here is derived from an EMBL/GenBank/DDBJ whole genome shotgun (WGS) entry which is preliminary data.</text>
</comment>